<keyword evidence="5 6" id="KW-0472">Membrane</keyword>
<feature type="domain" description="Major facilitator superfamily (MFS) profile" evidence="7">
    <location>
        <begin position="2"/>
        <end position="452"/>
    </location>
</feature>
<dbReference type="OrthoDB" id="4484751at2"/>
<name>A0A541BSL6_9NOCA</name>
<comment type="caution">
    <text evidence="8">The sequence shown here is derived from an EMBL/GenBank/DDBJ whole genome shotgun (WGS) entry which is preliminary data.</text>
</comment>
<evidence type="ECO:0000313" key="9">
    <source>
        <dbReference type="Proteomes" id="UP000316256"/>
    </source>
</evidence>
<keyword evidence="9" id="KW-1185">Reference proteome</keyword>
<dbReference type="Pfam" id="PF07690">
    <property type="entry name" value="MFS_1"/>
    <property type="match status" value="1"/>
</dbReference>
<accession>A0A541BSL6</accession>
<feature type="transmembrane region" description="Helical" evidence="6">
    <location>
        <begin position="125"/>
        <end position="149"/>
    </location>
</feature>
<keyword evidence="4 6" id="KW-1133">Transmembrane helix</keyword>
<dbReference type="EMBL" id="VIGH01000001">
    <property type="protein sequence ID" value="TQF75275.1"/>
    <property type="molecule type" value="Genomic_DNA"/>
</dbReference>
<evidence type="ECO:0000256" key="1">
    <source>
        <dbReference type="ARBA" id="ARBA00004651"/>
    </source>
</evidence>
<evidence type="ECO:0000313" key="8">
    <source>
        <dbReference type="EMBL" id="TQF75275.1"/>
    </source>
</evidence>
<evidence type="ECO:0000256" key="4">
    <source>
        <dbReference type="ARBA" id="ARBA00022989"/>
    </source>
</evidence>
<dbReference type="InterPro" id="IPR020846">
    <property type="entry name" value="MFS_dom"/>
</dbReference>
<dbReference type="Proteomes" id="UP000316256">
    <property type="component" value="Unassembled WGS sequence"/>
</dbReference>
<proteinExistence type="predicted"/>
<comment type="subcellular location">
    <subcellularLocation>
        <location evidence="1">Cell membrane</location>
        <topology evidence="1">Multi-pass membrane protein</topology>
    </subcellularLocation>
</comment>
<keyword evidence="3 6" id="KW-0812">Transmembrane</keyword>
<keyword evidence="2" id="KW-0813">Transport</keyword>
<feature type="transmembrane region" description="Helical" evidence="6">
    <location>
        <begin position="429"/>
        <end position="448"/>
    </location>
</feature>
<feature type="transmembrane region" description="Helical" evidence="6">
    <location>
        <begin position="325"/>
        <end position="344"/>
    </location>
</feature>
<feature type="transmembrane region" description="Helical" evidence="6">
    <location>
        <begin position="67"/>
        <end position="85"/>
    </location>
</feature>
<gene>
    <name evidence="8" type="ORF">FK531_03405</name>
</gene>
<evidence type="ECO:0000256" key="5">
    <source>
        <dbReference type="ARBA" id="ARBA00023136"/>
    </source>
</evidence>
<dbReference type="GO" id="GO:0022857">
    <property type="term" value="F:transmembrane transporter activity"/>
    <property type="evidence" value="ECO:0007669"/>
    <property type="project" value="InterPro"/>
</dbReference>
<dbReference type="SUPFAM" id="SSF103473">
    <property type="entry name" value="MFS general substrate transporter"/>
    <property type="match status" value="1"/>
</dbReference>
<evidence type="ECO:0000256" key="2">
    <source>
        <dbReference type="ARBA" id="ARBA00022448"/>
    </source>
</evidence>
<feature type="transmembrane region" description="Helical" evidence="6">
    <location>
        <begin position="254"/>
        <end position="274"/>
    </location>
</feature>
<evidence type="ECO:0000256" key="6">
    <source>
        <dbReference type="SAM" id="Phobius"/>
    </source>
</evidence>
<dbReference type="AlphaFoldDB" id="A0A541BSL6"/>
<dbReference type="PANTHER" id="PTHR42718">
    <property type="entry name" value="MAJOR FACILITATOR SUPERFAMILY MULTIDRUG TRANSPORTER MFSC"/>
    <property type="match status" value="1"/>
</dbReference>
<dbReference type="PANTHER" id="PTHR42718:SF9">
    <property type="entry name" value="MAJOR FACILITATOR SUPERFAMILY MULTIDRUG TRANSPORTER MFSC"/>
    <property type="match status" value="1"/>
</dbReference>
<evidence type="ECO:0000256" key="3">
    <source>
        <dbReference type="ARBA" id="ARBA00022692"/>
    </source>
</evidence>
<feature type="transmembrane region" description="Helical" evidence="6">
    <location>
        <begin position="400"/>
        <end position="423"/>
    </location>
</feature>
<dbReference type="Gene3D" id="1.20.1250.20">
    <property type="entry name" value="MFS general substrate transporter like domains"/>
    <property type="match status" value="1"/>
</dbReference>
<dbReference type="CDD" id="cd17504">
    <property type="entry name" value="MFS_MMR_MDR_like"/>
    <property type="match status" value="1"/>
</dbReference>
<feature type="transmembrane region" description="Helical" evidence="6">
    <location>
        <begin position="294"/>
        <end position="313"/>
    </location>
</feature>
<dbReference type="InterPro" id="IPR036259">
    <property type="entry name" value="MFS_trans_sf"/>
</dbReference>
<reference evidence="8 9" key="1">
    <citation type="submission" date="2019-06" db="EMBL/GenBank/DDBJ databases">
        <title>Rhodococcus spaelei sp. nov., isolated from a cave.</title>
        <authorList>
            <person name="Lee S.D."/>
        </authorList>
    </citation>
    <scope>NUCLEOTIDE SEQUENCE [LARGE SCALE GENOMIC DNA]</scope>
    <source>
        <strain evidence="8 9">C9-5</strain>
    </source>
</reference>
<protein>
    <submittedName>
        <fullName evidence="8">MFS transporter</fullName>
    </submittedName>
</protein>
<feature type="transmembrane region" description="Helical" evidence="6">
    <location>
        <begin position="40"/>
        <end position="60"/>
    </location>
</feature>
<feature type="transmembrane region" description="Helical" evidence="6">
    <location>
        <begin position="211"/>
        <end position="233"/>
    </location>
</feature>
<dbReference type="GO" id="GO:0005886">
    <property type="term" value="C:plasma membrane"/>
    <property type="evidence" value="ECO:0007669"/>
    <property type="project" value="UniProtKB-SubCell"/>
</dbReference>
<organism evidence="8 9">
    <name type="scientific">Rhodococcus spelaei</name>
    <dbReference type="NCBI Taxonomy" id="2546320"/>
    <lineage>
        <taxon>Bacteria</taxon>
        <taxon>Bacillati</taxon>
        <taxon>Actinomycetota</taxon>
        <taxon>Actinomycetes</taxon>
        <taxon>Mycobacteriales</taxon>
        <taxon>Nocardiaceae</taxon>
        <taxon>Rhodococcus</taxon>
    </lineage>
</organism>
<dbReference type="PROSITE" id="PS50850">
    <property type="entry name" value="MFS"/>
    <property type="match status" value="1"/>
</dbReference>
<evidence type="ECO:0000259" key="7">
    <source>
        <dbReference type="PROSITE" id="PS50850"/>
    </source>
</evidence>
<feature type="transmembrane region" description="Helical" evidence="6">
    <location>
        <begin position="186"/>
        <end position="205"/>
    </location>
</feature>
<sequence length="452" mass="45589">MIVATLSVTGVVVALQQTLVVPILPDFSVALGVSPTTTSWLVTATLLTGAVATPLIGRLADLTGKRAMMLLCLAVMVAGSTIAALGQTFPVVVTGRVMQGFAIALLPVGISLLRDLLEPARLGGAVALMSGTMGIGSMFGMPMAGVIYAHLGWHALFWVTGGVGLALAILLVVAVPESSVRARGRFDHVGAVMLTIALTTLLLAISKGGQWGWGSPATLGCVAVGAATLAVWVPMELRIPDPLVDLRTSVLRPVLISNVCAALLGFAMFLSAYTATQELQAPVESGYGPGLSEAAAGMAMMPGGLLMVVLAPLSARMTRRRGARVTLVIGAIVIAAGYVLRAVLGPSVVNVTTSAAMISGGVALALAAMPVLITEAVPIDQTATANGVNSLLRSVGTSTASAVGAAVLASSTLTVVGVTVPTLSAFTTMYWIGAAAAVAAVAVALLPLPART</sequence>
<dbReference type="InterPro" id="IPR011701">
    <property type="entry name" value="MFS"/>
</dbReference>
<feature type="transmembrane region" description="Helical" evidence="6">
    <location>
        <begin position="356"/>
        <end position="379"/>
    </location>
</feature>
<feature type="transmembrane region" description="Helical" evidence="6">
    <location>
        <begin position="155"/>
        <end position="174"/>
    </location>
</feature>
<feature type="transmembrane region" description="Helical" evidence="6">
    <location>
        <begin position="97"/>
        <end position="113"/>
    </location>
</feature>